<dbReference type="OrthoDB" id="15001at2759"/>
<dbReference type="GeneID" id="11469349"/>
<evidence type="ECO:0000313" key="4">
    <source>
        <dbReference type="Proteomes" id="UP000006790"/>
    </source>
</evidence>
<dbReference type="GO" id="GO:0043248">
    <property type="term" value="P:proteasome assembly"/>
    <property type="evidence" value="ECO:0007669"/>
    <property type="project" value="EnsemblFungi"/>
</dbReference>
<dbReference type="PANTHER" id="PTHR12828:SF3">
    <property type="entry name" value="PROTEASOME MATURATION PROTEIN"/>
    <property type="match status" value="1"/>
</dbReference>
<protein>
    <recommendedName>
        <fullName evidence="5">Proteasome maturation factor UMP1</fullName>
    </recommendedName>
</protein>
<dbReference type="PANTHER" id="PTHR12828">
    <property type="entry name" value="PROTEASOME MATURATION PROTEIN UMP1"/>
    <property type="match status" value="1"/>
</dbReference>
<reference evidence="4" key="1">
    <citation type="journal article" date="2012" name="G3 (Bethesda)">
        <title>Pichia sorbitophila, an interspecies yeast hybrid reveals early steps of genome resolution following polyploidization.</title>
        <authorList>
            <person name="Leh Louis V."/>
            <person name="Despons L."/>
            <person name="Friedrich A."/>
            <person name="Martin T."/>
            <person name="Durrens P."/>
            <person name="Casaregola S."/>
            <person name="Neuveglise C."/>
            <person name="Fairhead C."/>
            <person name="Marck C."/>
            <person name="Cruz J.A."/>
            <person name="Straub M.L."/>
            <person name="Kugler V."/>
            <person name="Sacerdot C."/>
            <person name="Uzunov Z."/>
            <person name="Thierry A."/>
            <person name="Weiss S."/>
            <person name="Bleykasten C."/>
            <person name="De Montigny J."/>
            <person name="Jacques N."/>
            <person name="Jung P."/>
            <person name="Lemaire M."/>
            <person name="Mallet S."/>
            <person name="Morel G."/>
            <person name="Richard G.F."/>
            <person name="Sarkar A."/>
            <person name="Savel G."/>
            <person name="Schacherer J."/>
            <person name="Seret M.L."/>
            <person name="Talla E."/>
            <person name="Samson G."/>
            <person name="Jubin C."/>
            <person name="Poulain J."/>
            <person name="Vacherie B."/>
            <person name="Barbe V."/>
            <person name="Pelletier E."/>
            <person name="Sherman D.J."/>
            <person name="Westhof E."/>
            <person name="Weissenbach J."/>
            <person name="Baret P.V."/>
            <person name="Wincker P."/>
            <person name="Gaillardin C."/>
            <person name="Dujon B."/>
            <person name="Souciet J.L."/>
        </authorList>
    </citation>
    <scope>NUCLEOTIDE SEQUENCE [LARGE SCALE GENOMIC DNA]</scope>
    <source>
        <strain evidence="4">CBS 270.75 / DBVPG 7215 / KCTC 17166 / NRRL Y-17582</strain>
    </source>
</reference>
<keyword evidence="1" id="KW-0143">Chaperone</keyword>
<evidence type="ECO:0000313" key="3">
    <source>
        <dbReference type="EMBL" id="AET40932.1"/>
    </source>
</evidence>
<evidence type="ECO:0000256" key="1">
    <source>
        <dbReference type="ARBA" id="ARBA00023186"/>
    </source>
</evidence>
<dbReference type="GO" id="GO:0006974">
    <property type="term" value="P:DNA damage response"/>
    <property type="evidence" value="ECO:0007669"/>
    <property type="project" value="EnsemblFungi"/>
</dbReference>
<dbReference type="RefSeq" id="XP_003647749.1">
    <property type="nucleotide sequence ID" value="XM_003647701.1"/>
</dbReference>
<dbReference type="eggNOG" id="KOG3061">
    <property type="taxonomic scope" value="Eukaryota"/>
</dbReference>
<dbReference type="HOGENOM" id="CLU_100687_0_1_1"/>
<dbReference type="OMA" id="MSMRIVP"/>
<dbReference type="InterPro" id="IPR008012">
    <property type="entry name" value="Ump1"/>
</dbReference>
<comment type="similarity">
    <text evidence="2">Belongs to the POMP/UMP1 family.</text>
</comment>
<dbReference type="GO" id="GO:0005737">
    <property type="term" value="C:cytoplasm"/>
    <property type="evidence" value="ECO:0007669"/>
    <property type="project" value="EnsemblFungi"/>
</dbReference>
<organism evidence="3 4">
    <name type="scientific">Eremothecium cymbalariae (strain CBS 270.75 / DBVPG 7215 / KCTC 17166 / NRRL Y-17582)</name>
    <name type="common">Yeast</name>
    <dbReference type="NCBI Taxonomy" id="931890"/>
    <lineage>
        <taxon>Eukaryota</taxon>
        <taxon>Fungi</taxon>
        <taxon>Dikarya</taxon>
        <taxon>Ascomycota</taxon>
        <taxon>Saccharomycotina</taxon>
        <taxon>Saccharomycetes</taxon>
        <taxon>Saccharomycetales</taxon>
        <taxon>Saccharomycetaceae</taxon>
        <taxon>Eremothecium</taxon>
    </lineage>
</organism>
<dbReference type="AlphaFoldDB" id="G8JVR7"/>
<gene>
    <name evidence="3" type="ordered locus">Ecym_7079</name>
</gene>
<dbReference type="GO" id="GO:0005634">
    <property type="term" value="C:nucleus"/>
    <property type="evidence" value="ECO:0007669"/>
    <property type="project" value="EnsemblFungi"/>
</dbReference>
<sequence length="148" mass="16727">MNVVPPSEYKTSVSTVSATEFRSNAVPSLPDTLRGQVGARPLNTQLNDRHPLETRVKNWDANEQKRKLEQYRQIFGVAEPMRRVMELEIVQQTDFNPIADPSNIHRDILLNKEASIDWEDIYPDSAGLSGDITLSNDVHTKIEKSLGI</sequence>
<dbReference type="Pfam" id="PF05348">
    <property type="entry name" value="UMP1"/>
    <property type="match status" value="1"/>
</dbReference>
<accession>G8JVR7</accession>
<dbReference type="InParanoid" id="G8JVR7"/>
<keyword evidence="4" id="KW-1185">Reference proteome</keyword>
<proteinExistence type="inferred from homology"/>
<dbReference type="EMBL" id="CP002503">
    <property type="protein sequence ID" value="AET40932.1"/>
    <property type="molecule type" value="Genomic_DNA"/>
</dbReference>
<name>G8JVR7_ERECY</name>
<dbReference type="GO" id="GO:0006511">
    <property type="term" value="P:ubiquitin-dependent protein catabolic process"/>
    <property type="evidence" value="ECO:0007669"/>
    <property type="project" value="EnsemblFungi"/>
</dbReference>
<dbReference type="KEGG" id="erc:Ecym_7079"/>
<dbReference type="FunCoup" id="G8JVR7">
    <property type="interactions" value="411"/>
</dbReference>
<dbReference type="STRING" id="931890.G8JVR7"/>
<evidence type="ECO:0000256" key="2">
    <source>
        <dbReference type="ARBA" id="ARBA00043974"/>
    </source>
</evidence>
<dbReference type="Proteomes" id="UP000006790">
    <property type="component" value="Chromosome 7"/>
</dbReference>
<evidence type="ECO:0008006" key="5">
    <source>
        <dbReference type="Google" id="ProtNLM"/>
    </source>
</evidence>